<dbReference type="InterPro" id="IPR036922">
    <property type="entry name" value="Rieske_2Fe-2S_sf"/>
</dbReference>
<evidence type="ECO:0000313" key="5">
    <source>
        <dbReference type="Proteomes" id="UP000033633"/>
    </source>
</evidence>
<dbReference type="RefSeq" id="WP_046221609.1">
    <property type="nucleotide sequence ID" value="NZ_JWYV01000015.1"/>
</dbReference>
<dbReference type="OrthoDB" id="516687at2"/>
<dbReference type="AlphaFoldDB" id="A0A0F5V9H1"/>
<dbReference type="GO" id="GO:0008942">
    <property type="term" value="F:nitrite reductase [NAD(P)H] activity"/>
    <property type="evidence" value="ECO:0007669"/>
    <property type="project" value="InterPro"/>
</dbReference>
<accession>A0A0F5V9H1</accession>
<dbReference type="PANTHER" id="PTHR40562">
    <property type="match status" value="1"/>
</dbReference>
<dbReference type="STRING" id="265726.KY46_15930"/>
<sequence length="110" mass="12015">MSWNRVCDLDALIANSGMGALVKGRQLALFYLPTQEPAVFALDNWDPIGKAFVIARGIVGDIKGEVCVASPLYKQHFSLQTGQCLEQPDVSVPVWPVKVEKGEVWVNTTA</sequence>
<dbReference type="Pfam" id="PF13806">
    <property type="entry name" value="Rieske_2"/>
    <property type="match status" value="1"/>
</dbReference>
<dbReference type="CDD" id="cd03529">
    <property type="entry name" value="Rieske_NirD"/>
    <property type="match status" value="1"/>
</dbReference>
<dbReference type="NCBIfam" id="TIGR02378">
    <property type="entry name" value="nirD_assim_sml"/>
    <property type="match status" value="1"/>
</dbReference>
<dbReference type="InterPro" id="IPR012748">
    <property type="entry name" value="Rieske-like_NirD"/>
</dbReference>
<organism evidence="4 5">
    <name type="scientific">Photobacterium halotolerans</name>
    <dbReference type="NCBI Taxonomy" id="265726"/>
    <lineage>
        <taxon>Bacteria</taxon>
        <taxon>Pseudomonadati</taxon>
        <taxon>Pseudomonadota</taxon>
        <taxon>Gammaproteobacteria</taxon>
        <taxon>Vibrionales</taxon>
        <taxon>Vibrionaceae</taxon>
        <taxon>Photobacterium</taxon>
    </lineage>
</organism>
<dbReference type="GO" id="GO:0051537">
    <property type="term" value="F:2 iron, 2 sulfur cluster binding"/>
    <property type="evidence" value="ECO:0007669"/>
    <property type="project" value="InterPro"/>
</dbReference>
<dbReference type="GO" id="GO:0042128">
    <property type="term" value="P:nitrate assimilation"/>
    <property type="evidence" value="ECO:0007669"/>
    <property type="project" value="UniProtKB-KW"/>
</dbReference>
<feature type="domain" description="Rieske-like [2Fe-2S]" evidence="3">
    <location>
        <begin position="2"/>
        <end position="107"/>
    </location>
</feature>
<keyword evidence="1" id="KW-0560">Oxidoreductase</keyword>
<dbReference type="PANTHER" id="PTHR40562:SF1">
    <property type="entry name" value="NITRITE REDUCTASE (NADH) SMALL SUBUNIT"/>
    <property type="match status" value="1"/>
</dbReference>
<keyword evidence="2" id="KW-0534">Nitrate assimilation</keyword>
<evidence type="ECO:0000256" key="2">
    <source>
        <dbReference type="ARBA" id="ARBA00023063"/>
    </source>
</evidence>
<name>A0A0F5V9H1_9GAMM</name>
<dbReference type="SUPFAM" id="SSF50022">
    <property type="entry name" value="ISP domain"/>
    <property type="match status" value="1"/>
</dbReference>
<dbReference type="PROSITE" id="PS51300">
    <property type="entry name" value="NIRD"/>
    <property type="match status" value="1"/>
</dbReference>
<dbReference type="Gene3D" id="2.102.10.10">
    <property type="entry name" value="Rieske [2Fe-2S] iron-sulphur domain"/>
    <property type="match status" value="1"/>
</dbReference>
<gene>
    <name evidence="4" type="ORF">KY46_15930</name>
</gene>
<keyword evidence="5" id="KW-1185">Reference proteome</keyword>
<evidence type="ECO:0000313" key="4">
    <source>
        <dbReference type="EMBL" id="KKC98825.1"/>
    </source>
</evidence>
<evidence type="ECO:0000259" key="3">
    <source>
        <dbReference type="Pfam" id="PF13806"/>
    </source>
</evidence>
<reference evidence="4 5" key="1">
    <citation type="submission" date="2014-12" db="EMBL/GenBank/DDBJ databases">
        <title>Mercury Reductase activity and rhizosphere competence traits in the genome of root associated Photobacterium halotolerans MELD1.</title>
        <authorList>
            <person name="Mathew D.C."/>
            <person name="Huang C.-C."/>
        </authorList>
    </citation>
    <scope>NUCLEOTIDE SEQUENCE [LARGE SCALE GENOMIC DNA]</scope>
    <source>
        <strain evidence="4 5">MELD1</strain>
    </source>
</reference>
<proteinExistence type="predicted"/>
<evidence type="ECO:0000256" key="1">
    <source>
        <dbReference type="ARBA" id="ARBA00023002"/>
    </source>
</evidence>
<dbReference type="Proteomes" id="UP000033633">
    <property type="component" value="Unassembled WGS sequence"/>
</dbReference>
<protein>
    <submittedName>
        <fullName evidence="4">Nitrite reductase</fullName>
    </submittedName>
</protein>
<dbReference type="EMBL" id="JWYV01000015">
    <property type="protein sequence ID" value="KKC98825.1"/>
    <property type="molecule type" value="Genomic_DNA"/>
</dbReference>
<comment type="caution">
    <text evidence="4">The sequence shown here is derived from an EMBL/GenBank/DDBJ whole genome shotgun (WGS) entry which is preliminary data.</text>
</comment>
<dbReference type="InterPro" id="IPR017881">
    <property type="entry name" value="NirD"/>
</dbReference>
<dbReference type="PATRIC" id="fig|265726.11.peg.1439"/>